<dbReference type="Pfam" id="PF07715">
    <property type="entry name" value="Plug"/>
    <property type="match status" value="1"/>
</dbReference>
<evidence type="ECO:0000256" key="8">
    <source>
        <dbReference type="ARBA" id="ARBA00023170"/>
    </source>
</evidence>
<accession>A0A2K9NG82</accession>
<dbReference type="Gene3D" id="2.170.130.10">
    <property type="entry name" value="TonB-dependent receptor, plug domain"/>
    <property type="match status" value="1"/>
</dbReference>
<keyword evidence="13" id="KW-1185">Reference proteome</keyword>
<dbReference type="InterPro" id="IPR037066">
    <property type="entry name" value="Plug_dom_sf"/>
</dbReference>
<evidence type="ECO:0000256" key="1">
    <source>
        <dbReference type="ARBA" id="ARBA00004571"/>
    </source>
</evidence>
<keyword evidence="5" id="KW-0732">Signal</keyword>
<evidence type="ECO:0000256" key="5">
    <source>
        <dbReference type="ARBA" id="ARBA00022729"/>
    </source>
</evidence>
<proteinExistence type="inferred from homology"/>
<evidence type="ECO:0000256" key="4">
    <source>
        <dbReference type="ARBA" id="ARBA00022692"/>
    </source>
</evidence>
<reference evidence="12 13" key="1">
    <citation type="submission" date="2017-12" db="EMBL/GenBank/DDBJ databases">
        <title>Genomes of bacteria within cyanobacterial aggregates.</title>
        <authorList>
            <person name="Cai H."/>
        </authorList>
    </citation>
    <scope>NUCLEOTIDE SEQUENCE [LARGE SCALE GENOMIC DNA]</scope>
    <source>
        <strain evidence="12 13">TH16</strain>
    </source>
</reference>
<dbReference type="OrthoDB" id="9760333at2"/>
<dbReference type="GO" id="GO:0044718">
    <property type="term" value="P:siderophore transmembrane transport"/>
    <property type="evidence" value="ECO:0007669"/>
    <property type="project" value="TreeGrafter"/>
</dbReference>
<evidence type="ECO:0000313" key="12">
    <source>
        <dbReference type="EMBL" id="AUN32101.1"/>
    </source>
</evidence>
<dbReference type="PANTHER" id="PTHR30069:SF29">
    <property type="entry name" value="HEMOGLOBIN AND HEMOGLOBIN-HAPTOGLOBIN-BINDING PROTEIN 1-RELATED"/>
    <property type="match status" value="1"/>
</dbReference>
<dbReference type="GO" id="GO:0009279">
    <property type="term" value="C:cell outer membrane"/>
    <property type="evidence" value="ECO:0007669"/>
    <property type="project" value="UniProtKB-SubCell"/>
</dbReference>
<evidence type="ECO:0000256" key="9">
    <source>
        <dbReference type="ARBA" id="ARBA00023237"/>
    </source>
</evidence>
<sequence length="662" mass="70744">MKKSILLGATALLAVGAQAQTINYTALQDAFGQPVTTSVTGKPQVAADAPAALHIITAEDIKATGLDNLPDILARVGGIDLLRWGAGSVDIGMRGYNQPNSPRLLVLLNGRQVYSDHYALVNWSTIPVQLSEIKQIEVVKGPVGAIYGFNAVAGVVNIITQNPLYDTDGTATARFGNNGAREIGLSKNVKVSDGFGLRFSAGYKEQDEFSQGAITAVERGRLLDPESSHVAVGALAQLTDSIQAGLELTRSKMKQTDITATNSVYGDDYLTKSAKLDLIGDAGNAGLVSFTAYRNWLDFEYFGIGKSDVTTSVVQLSDLIQIGTDHTVKISGEYRHNSMGRFPAPGATISYDVWAVAGMWDWRLTDKLSFTNAVRSDWLDLSYSGAASPPYVAADFDRKISKISVNSGLVYKATDVDTLRATYGLANQLPSILELGGFYLPTVTPAGVFASAGNPHIKPSKVQSYELGYDRALAAINGGLHLSVFRQTTDDIKSFLGSDRSVVNGRPASIVINAGDSASWGFEAAFDGNAANGVRYGASYSWNDVNDDLTVNKGAIATRPVKFEGAAPRHKLQGNVGWSDGALSTDLNLSWQSKRTLLHPVTGGQGLFPIDATWTGTASIGYLFETGTEVRFTASDFLRTETALGSALETERRVYASVSQKF</sequence>
<evidence type="ECO:0000256" key="6">
    <source>
        <dbReference type="ARBA" id="ARBA00023077"/>
    </source>
</evidence>
<evidence type="ECO:0000256" key="7">
    <source>
        <dbReference type="ARBA" id="ARBA00023136"/>
    </source>
</evidence>
<dbReference type="InterPro" id="IPR000531">
    <property type="entry name" value="Beta-barrel_TonB"/>
</dbReference>
<keyword evidence="7 10" id="KW-0472">Membrane</keyword>
<evidence type="ECO:0000256" key="10">
    <source>
        <dbReference type="PROSITE-ProRule" id="PRU01360"/>
    </source>
</evidence>
<comment type="similarity">
    <text evidence="10 11">Belongs to the TonB-dependent receptor family.</text>
</comment>
<dbReference type="SUPFAM" id="SSF56935">
    <property type="entry name" value="Porins"/>
    <property type="match status" value="1"/>
</dbReference>
<dbReference type="EMBL" id="CP025612">
    <property type="protein sequence ID" value="AUN32101.1"/>
    <property type="molecule type" value="Genomic_DNA"/>
</dbReference>
<comment type="subcellular location">
    <subcellularLocation>
        <location evidence="1 10">Cell outer membrane</location>
        <topology evidence="1 10">Multi-pass membrane protein</topology>
    </subcellularLocation>
</comment>
<evidence type="ECO:0000256" key="2">
    <source>
        <dbReference type="ARBA" id="ARBA00022448"/>
    </source>
</evidence>
<protein>
    <submittedName>
        <fullName evidence="12">Uncharacterized protein</fullName>
    </submittedName>
</protein>
<keyword evidence="9 10" id="KW-0998">Cell outer membrane</keyword>
<dbReference type="Pfam" id="PF00593">
    <property type="entry name" value="TonB_dep_Rec_b-barrel"/>
    <property type="match status" value="1"/>
</dbReference>
<evidence type="ECO:0000256" key="3">
    <source>
        <dbReference type="ARBA" id="ARBA00022452"/>
    </source>
</evidence>
<dbReference type="PROSITE" id="PS52016">
    <property type="entry name" value="TONB_DEPENDENT_REC_3"/>
    <property type="match status" value="1"/>
</dbReference>
<keyword evidence="4 10" id="KW-0812">Transmembrane</keyword>
<keyword evidence="6 11" id="KW-0798">TonB box</keyword>
<dbReference type="Gene3D" id="2.40.170.20">
    <property type="entry name" value="TonB-dependent receptor, beta-barrel domain"/>
    <property type="match status" value="1"/>
</dbReference>
<organism evidence="12 13">
    <name type="scientific">Niveispirillum cyanobacteriorum</name>
    <dbReference type="NCBI Taxonomy" id="1612173"/>
    <lineage>
        <taxon>Bacteria</taxon>
        <taxon>Pseudomonadati</taxon>
        <taxon>Pseudomonadota</taxon>
        <taxon>Alphaproteobacteria</taxon>
        <taxon>Rhodospirillales</taxon>
        <taxon>Azospirillaceae</taxon>
        <taxon>Niveispirillum</taxon>
    </lineage>
</organism>
<dbReference type="Proteomes" id="UP000234752">
    <property type="component" value="Chromosome eg_2"/>
</dbReference>
<keyword evidence="2 10" id="KW-0813">Transport</keyword>
<dbReference type="PANTHER" id="PTHR30069">
    <property type="entry name" value="TONB-DEPENDENT OUTER MEMBRANE RECEPTOR"/>
    <property type="match status" value="1"/>
</dbReference>
<gene>
    <name evidence="12" type="ORF">C0V82_16930</name>
</gene>
<dbReference type="GO" id="GO:0015344">
    <property type="term" value="F:siderophore uptake transmembrane transporter activity"/>
    <property type="evidence" value="ECO:0007669"/>
    <property type="project" value="TreeGrafter"/>
</dbReference>
<dbReference type="InterPro" id="IPR039426">
    <property type="entry name" value="TonB-dep_rcpt-like"/>
</dbReference>
<dbReference type="RefSeq" id="WP_102113651.1">
    <property type="nucleotide sequence ID" value="NZ_BMGN01000006.1"/>
</dbReference>
<keyword evidence="3 10" id="KW-1134">Transmembrane beta strand</keyword>
<dbReference type="InterPro" id="IPR012910">
    <property type="entry name" value="Plug_dom"/>
</dbReference>
<dbReference type="KEGG" id="ncb:C0V82_16930"/>
<name>A0A2K9NG82_9PROT</name>
<dbReference type="InterPro" id="IPR036942">
    <property type="entry name" value="Beta-barrel_TonB_sf"/>
</dbReference>
<evidence type="ECO:0000313" key="13">
    <source>
        <dbReference type="Proteomes" id="UP000234752"/>
    </source>
</evidence>
<keyword evidence="8" id="KW-0675">Receptor</keyword>
<evidence type="ECO:0000256" key="11">
    <source>
        <dbReference type="RuleBase" id="RU003357"/>
    </source>
</evidence>
<dbReference type="AlphaFoldDB" id="A0A2K9NG82"/>